<reference evidence="1 2" key="1">
    <citation type="journal article" date="2021" name="BMC Genomics">
        <title>Datura genome reveals duplications of psychoactive alkaloid biosynthetic genes and high mutation rate following tissue culture.</title>
        <authorList>
            <person name="Rajewski A."/>
            <person name="Carter-House D."/>
            <person name="Stajich J."/>
            <person name="Litt A."/>
        </authorList>
    </citation>
    <scope>NUCLEOTIDE SEQUENCE [LARGE SCALE GENOMIC DNA]</scope>
    <source>
        <strain evidence="1">AR-01</strain>
    </source>
</reference>
<evidence type="ECO:0000313" key="1">
    <source>
        <dbReference type="EMBL" id="MCE3049992.1"/>
    </source>
</evidence>
<dbReference type="SUPFAM" id="SSF51161">
    <property type="entry name" value="Trimeric LpxA-like enzymes"/>
    <property type="match status" value="1"/>
</dbReference>
<evidence type="ECO:0000313" key="2">
    <source>
        <dbReference type="Proteomes" id="UP000823775"/>
    </source>
</evidence>
<proteinExistence type="predicted"/>
<dbReference type="Proteomes" id="UP000823775">
    <property type="component" value="Unassembled WGS sequence"/>
</dbReference>
<dbReference type="InterPro" id="IPR011004">
    <property type="entry name" value="Trimer_LpxA-like_sf"/>
</dbReference>
<keyword evidence="2" id="KW-1185">Reference proteome</keyword>
<organism evidence="1 2">
    <name type="scientific">Datura stramonium</name>
    <name type="common">Jimsonweed</name>
    <name type="synonym">Common thornapple</name>
    <dbReference type="NCBI Taxonomy" id="4076"/>
    <lineage>
        <taxon>Eukaryota</taxon>
        <taxon>Viridiplantae</taxon>
        <taxon>Streptophyta</taxon>
        <taxon>Embryophyta</taxon>
        <taxon>Tracheophyta</taxon>
        <taxon>Spermatophyta</taxon>
        <taxon>Magnoliopsida</taxon>
        <taxon>eudicotyledons</taxon>
        <taxon>Gunneridae</taxon>
        <taxon>Pentapetalae</taxon>
        <taxon>asterids</taxon>
        <taxon>lamiids</taxon>
        <taxon>Solanales</taxon>
        <taxon>Solanaceae</taxon>
        <taxon>Solanoideae</taxon>
        <taxon>Datureae</taxon>
        <taxon>Datura</taxon>
    </lineage>
</organism>
<gene>
    <name evidence="1" type="primary">SAT1_13</name>
    <name evidence="1" type="ORF">HAX54_046264</name>
</gene>
<dbReference type="Gene3D" id="2.160.10.10">
    <property type="entry name" value="Hexapeptide repeat proteins"/>
    <property type="match status" value="1"/>
</dbReference>
<name>A0ABS8WIX9_DATST</name>
<protein>
    <submittedName>
        <fullName evidence="1">Diamine acetyltransferase 1</fullName>
    </submittedName>
</protein>
<dbReference type="PANTHER" id="PTHR42811">
    <property type="entry name" value="SERINE ACETYLTRANSFERASE"/>
    <property type="match status" value="1"/>
</dbReference>
<accession>A0ABS8WIX9</accession>
<sequence>MVLKEERFLALVIQNRVSEVFAVDIHPGAKIGSGILLDHATGVVIGETAVIGNNVSIFAQYGAKIGAGSVVLMEGACKNNCCGKSS</sequence>
<dbReference type="EMBL" id="JACEIK010007282">
    <property type="protein sequence ID" value="MCE3049992.1"/>
    <property type="molecule type" value="Genomic_DNA"/>
</dbReference>
<comment type="caution">
    <text evidence="1">The sequence shown here is derived from an EMBL/GenBank/DDBJ whole genome shotgun (WGS) entry which is preliminary data.</text>
</comment>